<keyword evidence="8" id="KW-1185">Reference proteome</keyword>
<evidence type="ECO:0000256" key="1">
    <source>
        <dbReference type="ARBA" id="ARBA00008655"/>
    </source>
</evidence>
<keyword evidence="5" id="KW-1133">Transmembrane helix</keyword>
<dbReference type="SMART" id="SM00563">
    <property type="entry name" value="PlsC"/>
    <property type="match status" value="1"/>
</dbReference>
<dbReference type="AlphaFoldDB" id="A0A507E5G3"/>
<evidence type="ECO:0000256" key="4">
    <source>
        <dbReference type="RuleBase" id="RU361267"/>
    </source>
</evidence>
<feature type="domain" description="Phospholipid/glycerol acyltransferase" evidence="6">
    <location>
        <begin position="97"/>
        <end position="214"/>
    </location>
</feature>
<sequence length="285" mass="31857">MKTVTLFTGLLLFAFLYATTKQTRFVVRFALMILLIAPACTYAMIAYIVLALFGAPGSTKDVNKQLGFAYSHLVDWFLPIKVELVEGSVPFDDRRPCVFICNHQSEVDFIAMATVFPKDAVILAKKSIRYIPFMGWYMALAGNVFIDRRNRESAVETMGRVAKIIQEKKVGVFMFPEGTRSRQTTNELLPFKKGAFNLAVQGQIPIVPMVVSSYHGVCNIKNMIFDGGVIRVKILKAIETEGCTNDDVDRLTQTAQDLMSKTLVEISGPVPAWSEPLKIKKAKKE</sequence>
<dbReference type="SUPFAM" id="SSF69593">
    <property type="entry name" value="Glycerol-3-phosphate (1)-acyltransferase"/>
    <property type="match status" value="1"/>
</dbReference>
<dbReference type="EMBL" id="QEAP01000718">
    <property type="protein sequence ID" value="TPX59313.1"/>
    <property type="molecule type" value="Genomic_DNA"/>
</dbReference>
<dbReference type="GO" id="GO:0005783">
    <property type="term" value="C:endoplasmic reticulum"/>
    <property type="evidence" value="ECO:0007669"/>
    <property type="project" value="TreeGrafter"/>
</dbReference>
<dbReference type="NCBIfam" id="TIGR00530">
    <property type="entry name" value="AGP_acyltrn"/>
    <property type="match status" value="1"/>
</dbReference>
<dbReference type="InterPro" id="IPR002123">
    <property type="entry name" value="Plipid/glycerol_acylTrfase"/>
</dbReference>
<dbReference type="GO" id="GO:0003841">
    <property type="term" value="F:1-acylglycerol-3-phosphate O-acyltransferase activity"/>
    <property type="evidence" value="ECO:0007669"/>
    <property type="project" value="UniProtKB-UniRule"/>
</dbReference>
<feature type="transmembrane region" description="Helical" evidence="5">
    <location>
        <begin position="30"/>
        <end position="55"/>
    </location>
</feature>
<keyword evidence="4" id="KW-0594">Phospholipid biosynthesis</keyword>
<reference evidence="7 8" key="1">
    <citation type="journal article" date="2019" name="Sci. Rep.">
        <title>Comparative genomics of chytrid fungi reveal insights into the obligate biotrophic and pathogenic lifestyle of Synchytrium endobioticum.</title>
        <authorList>
            <person name="van de Vossenberg B.T.L.H."/>
            <person name="Warris S."/>
            <person name="Nguyen H.D.T."/>
            <person name="van Gent-Pelzer M.P.E."/>
            <person name="Joly D.L."/>
            <person name="van de Geest H.C."/>
            <person name="Bonants P.J.M."/>
            <person name="Smith D.S."/>
            <person name="Levesque C.A."/>
            <person name="van der Lee T.A.J."/>
        </authorList>
    </citation>
    <scope>NUCLEOTIDE SEQUENCE [LARGE SCALE GENOMIC DNA]</scope>
    <source>
        <strain evidence="7 8">CBS 675.73</strain>
    </source>
</reference>
<keyword evidence="4" id="KW-1208">Phospholipid metabolism</keyword>
<dbReference type="OrthoDB" id="202234at2759"/>
<organism evidence="7 8">
    <name type="scientific">Chytriomyces confervae</name>
    <dbReference type="NCBI Taxonomy" id="246404"/>
    <lineage>
        <taxon>Eukaryota</taxon>
        <taxon>Fungi</taxon>
        <taxon>Fungi incertae sedis</taxon>
        <taxon>Chytridiomycota</taxon>
        <taxon>Chytridiomycota incertae sedis</taxon>
        <taxon>Chytridiomycetes</taxon>
        <taxon>Chytridiales</taxon>
        <taxon>Chytriomycetaceae</taxon>
        <taxon>Chytriomyces</taxon>
    </lineage>
</organism>
<comment type="similarity">
    <text evidence="1 4">Belongs to the 1-acyl-sn-glycerol-3-phosphate acyltransferase family.</text>
</comment>
<dbReference type="Proteomes" id="UP000320333">
    <property type="component" value="Unassembled WGS sequence"/>
</dbReference>
<keyword evidence="5" id="KW-0812">Transmembrane</keyword>
<dbReference type="InterPro" id="IPR004552">
    <property type="entry name" value="AGP_acyltrans"/>
</dbReference>
<keyword evidence="3 4" id="KW-0012">Acyltransferase</keyword>
<keyword evidence="5" id="KW-0472">Membrane</keyword>
<keyword evidence="2 4" id="KW-0808">Transferase</keyword>
<dbReference type="GO" id="GO:0006654">
    <property type="term" value="P:phosphatidic acid biosynthetic process"/>
    <property type="evidence" value="ECO:0007669"/>
    <property type="project" value="TreeGrafter"/>
</dbReference>
<dbReference type="EC" id="2.3.1.51" evidence="4"/>
<name>A0A507E5G3_9FUNG</name>
<comment type="caution">
    <text evidence="7">The sequence shown here is derived from an EMBL/GenBank/DDBJ whole genome shotgun (WGS) entry which is preliminary data.</text>
</comment>
<gene>
    <name evidence="7" type="ORF">CcCBS67573_g09097</name>
</gene>
<proteinExistence type="inferred from homology"/>
<evidence type="ECO:0000256" key="5">
    <source>
        <dbReference type="SAM" id="Phobius"/>
    </source>
</evidence>
<dbReference type="Pfam" id="PF01553">
    <property type="entry name" value="Acyltransferase"/>
    <property type="match status" value="1"/>
</dbReference>
<evidence type="ECO:0000256" key="3">
    <source>
        <dbReference type="ARBA" id="ARBA00023315"/>
    </source>
</evidence>
<dbReference type="STRING" id="246404.A0A507E5G3"/>
<accession>A0A507E5G3</accession>
<dbReference type="PANTHER" id="PTHR10434:SF11">
    <property type="entry name" value="1-ACYL-SN-GLYCEROL-3-PHOSPHATE ACYLTRANSFERASE"/>
    <property type="match status" value="1"/>
</dbReference>
<evidence type="ECO:0000313" key="8">
    <source>
        <dbReference type="Proteomes" id="UP000320333"/>
    </source>
</evidence>
<dbReference type="GO" id="GO:0016020">
    <property type="term" value="C:membrane"/>
    <property type="evidence" value="ECO:0007669"/>
    <property type="project" value="InterPro"/>
</dbReference>
<comment type="domain">
    <text evidence="4">The HXXXXD motif is essential for acyltransferase activity and may constitute the binding site for the phosphate moiety of the glycerol-3-phosphate.</text>
</comment>
<keyword evidence="4" id="KW-0444">Lipid biosynthesis</keyword>
<evidence type="ECO:0000313" key="7">
    <source>
        <dbReference type="EMBL" id="TPX59313.1"/>
    </source>
</evidence>
<dbReference type="CDD" id="cd07989">
    <property type="entry name" value="LPLAT_AGPAT-like"/>
    <property type="match status" value="1"/>
</dbReference>
<dbReference type="PANTHER" id="PTHR10434">
    <property type="entry name" value="1-ACYL-SN-GLYCEROL-3-PHOSPHATE ACYLTRANSFERASE"/>
    <property type="match status" value="1"/>
</dbReference>
<evidence type="ECO:0000256" key="2">
    <source>
        <dbReference type="ARBA" id="ARBA00022679"/>
    </source>
</evidence>
<protein>
    <recommendedName>
        <fullName evidence="4">1-acyl-sn-glycerol-3-phosphate acyltransferase</fullName>
        <ecNumber evidence="4">2.3.1.51</ecNumber>
    </recommendedName>
</protein>
<comment type="catalytic activity">
    <reaction evidence="4">
        <text>a 1-acyl-sn-glycero-3-phosphate + an acyl-CoA = a 1,2-diacyl-sn-glycero-3-phosphate + CoA</text>
        <dbReference type="Rhea" id="RHEA:19709"/>
        <dbReference type="ChEBI" id="CHEBI:57287"/>
        <dbReference type="ChEBI" id="CHEBI:57970"/>
        <dbReference type="ChEBI" id="CHEBI:58342"/>
        <dbReference type="ChEBI" id="CHEBI:58608"/>
        <dbReference type="EC" id="2.3.1.51"/>
    </reaction>
</comment>
<evidence type="ECO:0000259" key="6">
    <source>
        <dbReference type="SMART" id="SM00563"/>
    </source>
</evidence>
<keyword evidence="4" id="KW-0443">Lipid metabolism</keyword>